<accession>X1PJ94</accession>
<dbReference type="SUPFAM" id="SSF53756">
    <property type="entry name" value="UDP-Glycosyltransferase/glycogen phosphorylase"/>
    <property type="match status" value="1"/>
</dbReference>
<dbReference type="Pfam" id="PF00982">
    <property type="entry name" value="Glyco_transf_20"/>
    <property type="match status" value="1"/>
</dbReference>
<dbReference type="PANTHER" id="PTHR10788:SF106">
    <property type="entry name" value="BCDNA.GH08860"/>
    <property type="match status" value="1"/>
</dbReference>
<dbReference type="GO" id="GO:0005992">
    <property type="term" value="P:trehalose biosynthetic process"/>
    <property type="evidence" value="ECO:0007669"/>
    <property type="project" value="InterPro"/>
</dbReference>
<reference evidence="1" key="1">
    <citation type="journal article" date="2014" name="Front. Microbiol.">
        <title>High frequency of phylogenetically diverse reductive dehalogenase-homologous genes in deep subseafloor sedimentary metagenomes.</title>
        <authorList>
            <person name="Kawai M."/>
            <person name="Futagami T."/>
            <person name="Toyoda A."/>
            <person name="Takaki Y."/>
            <person name="Nishi S."/>
            <person name="Hori S."/>
            <person name="Arai W."/>
            <person name="Tsubouchi T."/>
            <person name="Morono Y."/>
            <person name="Uchiyama I."/>
            <person name="Ito T."/>
            <person name="Fujiyama A."/>
            <person name="Inagaki F."/>
            <person name="Takami H."/>
        </authorList>
    </citation>
    <scope>NUCLEOTIDE SEQUENCE</scope>
    <source>
        <strain evidence="1">Expedition CK06-06</strain>
    </source>
</reference>
<name>X1PJ94_9ZZZZ</name>
<feature type="non-terminal residue" evidence="1">
    <location>
        <position position="259"/>
    </location>
</feature>
<dbReference type="GO" id="GO:0003825">
    <property type="term" value="F:alpha,alpha-trehalose-phosphate synthase (UDP-forming) activity"/>
    <property type="evidence" value="ECO:0007669"/>
    <property type="project" value="TreeGrafter"/>
</dbReference>
<protein>
    <submittedName>
        <fullName evidence="1">Uncharacterized protein</fullName>
    </submittedName>
</protein>
<proteinExistence type="predicted"/>
<comment type="caution">
    <text evidence="1">The sequence shown here is derived from an EMBL/GenBank/DDBJ whole genome shotgun (WGS) entry which is preliminary data.</text>
</comment>
<gene>
    <name evidence="1" type="ORF">S06H3_46204</name>
</gene>
<dbReference type="PANTHER" id="PTHR10788">
    <property type="entry name" value="TREHALOSE-6-PHOSPHATE SYNTHASE"/>
    <property type="match status" value="1"/>
</dbReference>
<dbReference type="Gene3D" id="3.40.50.2000">
    <property type="entry name" value="Glycogen Phosphorylase B"/>
    <property type="match status" value="2"/>
</dbReference>
<feature type="non-terminal residue" evidence="1">
    <location>
        <position position="1"/>
    </location>
</feature>
<evidence type="ECO:0000313" key="1">
    <source>
        <dbReference type="EMBL" id="GAI39105.1"/>
    </source>
</evidence>
<sequence length="259" mass="29915">AFAQAVISEAAGSESPPIVLLHDYHLYLASAYIRRQMPDLVIHHFIHIPWPSPSYWQLLPNSMRQAIISSLCTADIVGLQTGRDVRSFLHCCQSFIDEAEIDYRQQAVQINDHIVQVKAYPISVDVGGLKQLVSSARLKEYEEKLRHLYGEQTIVRVDRAEPSKNILRGFRAFDTLLERYPQFQGKVKFIAFLVPTRTHLKQYQRYTQEVTQLIEAINNKYGTEEWHPIDFFYENNYAQAIAGMRRYDVLLVNAVIDGM</sequence>
<dbReference type="AlphaFoldDB" id="X1PJ94"/>
<dbReference type="EMBL" id="BARV01028926">
    <property type="protein sequence ID" value="GAI39105.1"/>
    <property type="molecule type" value="Genomic_DNA"/>
</dbReference>
<organism evidence="1">
    <name type="scientific">marine sediment metagenome</name>
    <dbReference type="NCBI Taxonomy" id="412755"/>
    <lineage>
        <taxon>unclassified sequences</taxon>
        <taxon>metagenomes</taxon>
        <taxon>ecological metagenomes</taxon>
    </lineage>
</organism>
<dbReference type="InterPro" id="IPR001830">
    <property type="entry name" value="Glyco_trans_20"/>
</dbReference>